<keyword evidence="5" id="KW-0862">Zinc</keyword>
<dbReference type="GO" id="GO:0008270">
    <property type="term" value="F:zinc ion binding"/>
    <property type="evidence" value="ECO:0007669"/>
    <property type="project" value="UniProtKB-KW"/>
</dbReference>
<feature type="region of interest" description="Disordered" evidence="7">
    <location>
        <begin position="697"/>
        <end position="724"/>
    </location>
</feature>
<dbReference type="FunCoup" id="A0A3N4LTR8">
    <property type="interactions" value="601"/>
</dbReference>
<dbReference type="AlphaFoldDB" id="A0A3N4LTR8"/>
<dbReference type="OrthoDB" id="302966at2759"/>
<dbReference type="InterPro" id="IPR001841">
    <property type="entry name" value="Znf_RING"/>
</dbReference>
<protein>
    <recommendedName>
        <fullName evidence="8">RING-type domain-containing protein</fullName>
    </recommendedName>
</protein>
<dbReference type="InParanoid" id="A0A3N4LTR8"/>
<dbReference type="PANTHER" id="PTHR12983">
    <property type="entry name" value="RING FINGER 10 FAMILY MEMBER"/>
    <property type="match status" value="1"/>
</dbReference>
<evidence type="ECO:0000259" key="8">
    <source>
        <dbReference type="PROSITE" id="PS50089"/>
    </source>
</evidence>
<dbReference type="SMART" id="SM00184">
    <property type="entry name" value="RING"/>
    <property type="match status" value="1"/>
</dbReference>
<evidence type="ECO:0000256" key="3">
    <source>
        <dbReference type="ARBA" id="ARBA00022723"/>
    </source>
</evidence>
<feature type="compositionally biased region" description="Polar residues" evidence="7">
    <location>
        <begin position="1"/>
        <end position="16"/>
    </location>
</feature>
<evidence type="ECO:0000256" key="2">
    <source>
        <dbReference type="ARBA" id="ARBA00022490"/>
    </source>
</evidence>
<proteinExistence type="predicted"/>
<name>A0A3N4LTR8_9PEZI</name>
<dbReference type="GO" id="GO:0005737">
    <property type="term" value="C:cytoplasm"/>
    <property type="evidence" value="ECO:0007669"/>
    <property type="project" value="UniProtKB-SubCell"/>
</dbReference>
<dbReference type="InterPro" id="IPR039739">
    <property type="entry name" value="MAG2/RNF10"/>
</dbReference>
<evidence type="ECO:0000313" key="10">
    <source>
        <dbReference type="Proteomes" id="UP000267821"/>
    </source>
</evidence>
<dbReference type="PROSITE" id="PS00518">
    <property type="entry name" value="ZF_RING_1"/>
    <property type="match status" value="1"/>
</dbReference>
<feature type="region of interest" description="Disordered" evidence="7">
    <location>
        <begin position="429"/>
        <end position="450"/>
    </location>
</feature>
<dbReference type="STRING" id="1051890.A0A3N4LTR8"/>
<keyword evidence="4 6" id="KW-0863">Zinc-finger</keyword>
<dbReference type="CDD" id="cd16536">
    <property type="entry name" value="RING-HC_RNF10"/>
    <property type="match status" value="1"/>
</dbReference>
<dbReference type="SUPFAM" id="SSF57850">
    <property type="entry name" value="RING/U-box"/>
    <property type="match status" value="1"/>
</dbReference>
<feature type="domain" description="RING-type" evidence="8">
    <location>
        <begin position="194"/>
        <end position="247"/>
    </location>
</feature>
<dbReference type="EMBL" id="ML121535">
    <property type="protein sequence ID" value="RPB26314.1"/>
    <property type="molecule type" value="Genomic_DNA"/>
</dbReference>
<dbReference type="Pfam" id="PF00097">
    <property type="entry name" value="zf-C3HC4"/>
    <property type="match status" value="1"/>
</dbReference>
<gene>
    <name evidence="9" type="ORF">L211DRAFT_835673</name>
</gene>
<comment type="subcellular location">
    <subcellularLocation>
        <location evidence="1">Cytoplasm</location>
    </subcellularLocation>
</comment>
<feature type="region of interest" description="Disordered" evidence="7">
    <location>
        <begin position="1"/>
        <end position="76"/>
    </location>
</feature>
<dbReference type="PANTHER" id="PTHR12983:SF9">
    <property type="entry name" value="E3 UBIQUITIN-PROTEIN LIGASE RNF10"/>
    <property type="match status" value="1"/>
</dbReference>
<keyword evidence="3" id="KW-0479">Metal-binding</keyword>
<dbReference type="GO" id="GO:0045944">
    <property type="term" value="P:positive regulation of transcription by RNA polymerase II"/>
    <property type="evidence" value="ECO:0007669"/>
    <property type="project" value="TreeGrafter"/>
</dbReference>
<accession>A0A3N4LTR8</accession>
<evidence type="ECO:0000256" key="4">
    <source>
        <dbReference type="ARBA" id="ARBA00022771"/>
    </source>
</evidence>
<dbReference type="InterPro" id="IPR013083">
    <property type="entry name" value="Znf_RING/FYVE/PHD"/>
</dbReference>
<feature type="compositionally biased region" description="Basic and acidic residues" evidence="7">
    <location>
        <begin position="556"/>
        <end position="586"/>
    </location>
</feature>
<evidence type="ECO:0000313" key="9">
    <source>
        <dbReference type="EMBL" id="RPB26314.1"/>
    </source>
</evidence>
<evidence type="ECO:0000256" key="7">
    <source>
        <dbReference type="SAM" id="MobiDB-lite"/>
    </source>
</evidence>
<dbReference type="InterPro" id="IPR017907">
    <property type="entry name" value="Znf_RING_CS"/>
</dbReference>
<evidence type="ECO:0000256" key="6">
    <source>
        <dbReference type="PROSITE-ProRule" id="PRU00175"/>
    </source>
</evidence>
<feature type="region of interest" description="Disordered" evidence="7">
    <location>
        <begin position="551"/>
        <end position="593"/>
    </location>
</feature>
<keyword evidence="10" id="KW-1185">Reference proteome</keyword>
<keyword evidence="2" id="KW-0963">Cytoplasm</keyword>
<evidence type="ECO:0000256" key="5">
    <source>
        <dbReference type="ARBA" id="ARBA00022833"/>
    </source>
</evidence>
<dbReference type="Gene3D" id="3.30.40.10">
    <property type="entry name" value="Zinc/RING finger domain, C3HC4 (zinc finger)"/>
    <property type="match status" value="1"/>
</dbReference>
<dbReference type="InterPro" id="IPR018957">
    <property type="entry name" value="Znf_C3HC4_RING-type"/>
</dbReference>
<sequence>MSLSSTKAANLSTKSMSGNQSVSQSAGSSSGAIDNNNYRRNGGGGAAVAARFSQPNPRGQQSVKRNHIDRRKPTVRDYEYQEQMAHLDVEAERAPAGNSRRGTSITHLMNWDMPRRPLEHHYHPRNTYQRRNPTWGLGSGYHAVDKARYVNANYRFIVDPIGDYQALSIDYDVTVPWDKVLQVLASAKSQTASCPICLCVPVAPRMAKCGHIFCLPCLMRYMASAEEAKQPAPVPEKKPRYKKCPICWDSVYMSDVRPVRWFTGQEGEVLQDGMDVVLRLMRRRHGTTLALPRDGAEIPEEIDGIPWHFAAEVADYARIMKGTKSYMEGQFNQEVQDLKIMGREDELMFNEEGEWTRKAIAVIKELIEGLNIKDVESISAPIVDEPKPERPKITVNHNIEDISDLYLVNHATRSGQTTAAMRPYAEKLAKEDLSQNPPAPAPRITDDRRTRSEGDSAYFFYRALPHYYLSPLDIRILKAAFGTYETFPATILPRVDAVSTGHIVDDEFRRRTKYLAHLPYGTEVAFLECDWADVVPQEVLSKFKVDIDKRKKRRRDKEIQEEKDRQQAEKEEREGRWPQQQRRDEPATTGLGKFTDDDFVALAIVQSQNTENSPPPIPAPPVGVEASTATVKNPSNFPASTRTVWGTPAVALSGDTYLAQPPFTDHHDDGWAEGWERDYLLEEDLLAHHHLGDGLVVKNPMGGGRGRGKKKKVVLMNNGGKRGA</sequence>
<feature type="compositionally biased region" description="Polar residues" evidence="7">
    <location>
        <begin position="53"/>
        <end position="63"/>
    </location>
</feature>
<dbReference type="GO" id="GO:0000976">
    <property type="term" value="F:transcription cis-regulatory region binding"/>
    <property type="evidence" value="ECO:0007669"/>
    <property type="project" value="TreeGrafter"/>
</dbReference>
<organism evidence="9 10">
    <name type="scientific">Terfezia boudieri ATCC MYA-4762</name>
    <dbReference type="NCBI Taxonomy" id="1051890"/>
    <lineage>
        <taxon>Eukaryota</taxon>
        <taxon>Fungi</taxon>
        <taxon>Dikarya</taxon>
        <taxon>Ascomycota</taxon>
        <taxon>Pezizomycotina</taxon>
        <taxon>Pezizomycetes</taxon>
        <taxon>Pezizales</taxon>
        <taxon>Pezizaceae</taxon>
        <taxon>Terfezia</taxon>
    </lineage>
</organism>
<reference evidence="9 10" key="1">
    <citation type="journal article" date="2018" name="Nat. Ecol. Evol.">
        <title>Pezizomycetes genomes reveal the molecular basis of ectomycorrhizal truffle lifestyle.</title>
        <authorList>
            <person name="Murat C."/>
            <person name="Payen T."/>
            <person name="Noel B."/>
            <person name="Kuo A."/>
            <person name="Morin E."/>
            <person name="Chen J."/>
            <person name="Kohler A."/>
            <person name="Krizsan K."/>
            <person name="Balestrini R."/>
            <person name="Da Silva C."/>
            <person name="Montanini B."/>
            <person name="Hainaut M."/>
            <person name="Levati E."/>
            <person name="Barry K.W."/>
            <person name="Belfiori B."/>
            <person name="Cichocki N."/>
            <person name="Clum A."/>
            <person name="Dockter R.B."/>
            <person name="Fauchery L."/>
            <person name="Guy J."/>
            <person name="Iotti M."/>
            <person name="Le Tacon F."/>
            <person name="Lindquist E.A."/>
            <person name="Lipzen A."/>
            <person name="Malagnac F."/>
            <person name="Mello A."/>
            <person name="Molinier V."/>
            <person name="Miyauchi S."/>
            <person name="Poulain J."/>
            <person name="Riccioni C."/>
            <person name="Rubini A."/>
            <person name="Sitrit Y."/>
            <person name="Splivallo R."/>
            <person name="Traeger S."/>
            <person name="Wang M."/>
            <person name="Zifcakova L."/>
            <person name="Wipf D."/>
            <person name="Zambonelli A."/>
            <person name="Paolocci F."/>
            <person name="Nowrousian M."/>
            <person name="Ottonello S."/>
            <person name="Baldrian P."/>
            <person name="Spatafora J.W."/>
            <person name="Henrissat B."/>
            <person name="Nagy L.G."/>
            <person name="Aury J.M."/>
            <person name="Wincker P."/>
            <person name="Grigoriev I.V."/>
            <person name="Bonfante P."/>
            <person name="Martin F.M."/>
        </authorList>
    </citation>
    <scope>NUCLEOTIDE SEQUENCE [LARGE SCALE GENOMIC DNA]</scope>
    <source>
        <strain evidence="9 10">ATCC MYA-4762</strain>
    </source>
</reference>
<dbReference type="PROSITE" id="PS50089">
    <property type="entry name" value="ZF_RING_2"/>
    <property type="match status" value="1"/>
</dbReference>
<dbReference type="Proteomes" id="UP000267821">
    <property type="component" value="Unassembled WGS sequence"/>
</dbReference>
<feature type="compositionally biased region" description="Low complexity" evidence="7">
    <location>
        <begin position="17"/>
        <end position="40"/>
    </location>
</feature>
<evidence type="ECO:0000256" key="1">
    <source>
        <dbReference type="ARBA" id="ARBA00004496"/>
    </source>
</evidence>